<keyword evidence="3" id="KW-1185">Reference proteome</keyword>
<feature type="transmembrane region" description="Helical" evidence="1">
    <location>
        <begin position="12"/>
        <end position="29"/>
    </location>
</feature>
<name>A0AAD3CVV2_9STRA</name>
<evidence type="ECO:0000256" key="1">
    <source>
        <dbReference type="SAM" id="Phobius"/>
    </source>
</evidence>
<gene>
    <name evidence="2" type="ORF">CTEN210_08015</name>
</gene>
<protein>
    <submittedName>
        <fullName evidence="2">Uncharacterized protein</fullName>
    </submittedName>
</protein>
<dbReference type="Proteomes" id="UP001054902">
    <property type="component" value="Unassembled WGS sequence"/>
</dbReference>
<dbReference type="AlphaFoldDB" id="A0AAD3CVV2"/>
<keyword evidence="1" id="KW-0812">Transmembrane</keyword>
<accession>A0AAD3CVV2</accession>
<dbReference type="EMBL" id="BLLK01000045">
    <property type="protein sequence ID" value="GFH51539.1"/>
    <property type="molecule type" value="Genomic_DNA"/>
</dbReference>
<keyword evidence="1" id="KW-0472">Membrane</keyword>
<sequence length="451" mass="50745">MAKSFSLSPNQGWIAVFVPALLYYIFLSPTKTPLLSYLNLLPSYFPLETTLILENGINDEIKKIFDSKNNFEIVIEDEDASFYDTTWVEDTELGRGYLLISDSSSNGKVWRYEMGGGIIPIGKSLYLDQSGCRSGHINECDGSSLHLGSKGLAVQVTKDEERFDIGLLLIAEKGEKRIIRLENDGARTPLVLDVPSLCDDGKTFHRLQNPGQVVYTPFGDLLFTEREECHQQEVEGGKSISFVKTGIYRVKDVVNIPSIPFKNSRDAHQWTLKEMIEQHVEVTIDVPYSNLGDVSDVLIGKEMTSIYISTRKPNHNGCTHFIHKIEEDIDSESTETKDISKLPIFFDMTKFYEMPNSCSEGKTFLTIDDKGNLFATFPGGLVIIDKDGDHLATINFQYSDQSSLSTKIQATSLTIANDGYMYLTTESKLLRLKLKSKMLNHPTNMIVPKRK</sequence>
<dbReference type="InterPro" id="IPR011042">
    <property type="entry name" value="6-blade_b-propeller_TolB-like"/>
</dbReference>
<proteinExistence type="predicted"/>
<reference evidence="2 3" key="1">
    <citation type="journal article" date="2021" name="Sci. Rep.">
        <title>The genome of the diatom Chaetoceros tenuissimus carries an ancient integrated fragment of an extant virus.</title>
        <authorList>
            <person name="Hongo Y."/>
            <person name="Kimura K."/>
            <person name="Takaki Y."/>
            <person name="Yoshida Y."/>
            <person name="Baba S."/>
            <person name="Kobayashi G."/>
            <person name="Nagasaki K."/>
            <person name="Hano T."/>
            <person name="Tomaru Y."/>
        </authorList>
    </citation>
    <scope>NUCLEOTIDE SEQUENCE [LARGE SCALE GENOMIC DNA]</scope>
    <source>
        <strain evidence="2 3">NIES-3715</strain>
    </source>
</reference>
<dbReference type="SUPFAM" id="SSF63829">
    <property type="entry name" value="Calcium-dependent phosphotriesterase"/>
    <property type="match status" value="1"/>
</dbReference>
<comment type="caution">
    <text evidence="2">The sequence shown here is derived from an EMBL/GenBank/DDBJ whole genome shotgun (WGS) entry which is preliminary data.</text>
</comment>
<organism evidence="2 3">
    <name type="scientific">Chaetoceros tenuissimus</name>
    <dbReference type="NCBI Taxonomy" id="426638"/>
    <lineage>
        <taxon>Eukaryota</taxon>
        <taxon>Sar</taxon>
        <taxon>Stramenopiles</taxon>
        <taxon>Ochrophyta</taxon>
        <taxon>Bacillariophyta</taxon>
        <taxon>Coscinodiscophyceae</taxon>
        <taxon>Chaetocerotophycidae</taxon>
        <taxon>Chaetocerotales</taxon>
        <taxon>Chaetocerotaceae</taxon>
        <taxon>Chaetoceros</taxon>
    </lineage>
</organism>
<evidence type="ECO:0000313" key="2">
    <source>
        <dbReference type="EMBL" id="GFH51539.1"/>
    </source>
</evidence>
<evidence type="ECO:0000313" key="3">
    <source>
        <dbReference type="Proteomes" id="UP001054902"/>
    </source>
</evidence>
<dbReference type="Gene3D" id="2.120.10.30">
    <property type="entry name" value="TolB, C-terminal domain"/>
    <property type="match status" value="1"/>
</dbReference>
<keyword evidence="1" id="KW-1133">Transmembrane helix</keyword>